<dbReference type="GO" id="GO:0004308">
    <property type="term" value="F:exo-alpha-sialidase activity"/>
    <property type="evidence" value="ECO:0007669"/>
    <property type="project" value="UniProtKB-EC"/>
</dbReference>
<dbReference type="Gene3D" id="3.30.379.10">
    <property type="entry name" value="Chitobiase/beta-hexosaminidase domain 2-like"/>
    <property type="match status" value="1"/>
</dbReference>
<dbReference type="SUPFAM" id="SSF69318">
    <property type="entry name" value="Integrin alpha N-terminal domain"/>
    <property type="match status" value="1"/>
</dbReference>
<dbReference type="Gene3D" id="3.20.20.80">
    <property type="entry name" value="Glycosidases"/>
    <property type="match status" value="1"/>
</dbReference>
<dbReference type="Gene3D" id="2.60.120.260">
    <property type="entry name" value="Galactose-binding domain-like"/>
    <property type="match status" value="1"/>
</dbReference>
<dbReference type="InterPro" id="IPR028994">
    <property type="entry name" value="Integrin_alpha_N"/>
</dbReference>
<dbReference type="InterPro" id="IPR018905">
    <property type="entry name" value="A-galactase_NEW3"/>
</dbReference>
<evidence type="ECO:0000256" key="2">
    <source>
        <dbReference type="ARBA" id="ARBA00022801"/>
    </source>
</evidence>
<dbReference type="PANTHER" id="PTHR43678">
    <property type="entry name" value="PUTATIVE (AFU_ORTHOLOGUE AFUA_2G00640)-RELATED"/>
    <property type="match status" value="1"/>
</dbReference>
<feature type="region of interest" description="Disordered" evidence="4">
    <location>
        <begin position="924"/>
        <end position="960"/>
    </location>
</feature>
<feature type="compositionally biased region" description="Low complexity" evidence="4">
    <location>
        <begin position="938"/>
        <end position="954"/>
    </location>
</feature>
<gene>
    <name evidence="7" type="primary">nedA_2</name>
    <name evidence="7" type="ORF">NCTC11535_00263</name>
</gene>
<dbReference type="InterPro" id="IPR029018">
    <property type="entry name" value="Hex-like_dom2"/>
</dbReference>
<keyword evidence="3 7" id="KW-0326">Glycosidase</keyword>
<dbReference type="InterPro" id="IPR025705">
    <property type="entry name" value="Beta_hexosaminidase_sua/sub"/>
</dbReference>
<keyword evidence="5" id="KW-0732">Signal</keyword>
<evidence type="ECO:0000256" key="4">
    <source>
        <dbReference type="SAM" id="MobiDB-lite"/>
    </source>
</evidence>
<dbReference type="Proteomes" id="UP000250006">
    <property type="component" value="Unassembled WGS sequence"/>
</dbReference>
<dbReference type="SUPFAM" id="SSF51445">
    <property type="entry name" value="(Trans)glycosidases"/>
    <property type="match status" value="1"/>
</dbReference>
<dbReference type="Pfam" id="PF02838">
    <property type="entry name" value="Glyco_hydro_20b"/>
    <property type="match status" value="1"/>
</dbReference>
<evidence type="ECO:0000313" key="7">
    <source>
        <dbReference type="EMBL" id="SPT52612.1"/>
    </source>
</evidence>
<dbReference type="InterPro" id="IPR052764">
    <property type="entry name" value="GH20_Enzymes"/>
</dbReference>
<dbReference type="InterPro" id="IPR015882">
    <property type="entry name" value="HEX_bac_N"/>
</dbReference>
<dbReference type="CDD" id="cd06564">
    <property type="entry name" value="GH20_DspB_LnbB-like"/>
    <property type="match status" value="1"/>
</dbReference>
<comment type="similarity">
    <text evidence="1">Belongs to the glycosyl hydrolase 20 family.</text>
</comment>
<dbReference type="EMBL" id="UAPQ01000001">
    <property type="protein sequence ID" value="SPT52612.1"/>
    <property type="molecule type" value="Genomic_DNA"/>
</dbReference>
<proteinExistence type="inferred from homology"/>
<name>A0ABY1VLI3_9ACTO</name>
<dbReference type="Pfam" id="PF10633">
    <property type="entry name" value="NPCBM_assoc"/>
    <property type="match status" value="1"/>
</dbReference>
<sequence length="1081" mass="116587">MQLKNPVRLLTAAALALTAIVPAAGLSVAQAETVSLPGTIPSLSTWNGDNSGVWTKTANTLLVGAENVATTRELFSKEVGLTVAPANHTADADDIELRIDASRTDLQTEGYELKITADKGITITGGSWQGVFYGTRTLGQMLRQQASLPTGSAIDIPKYKERGITACACQINIQPDWIDRLLTDMADLKLNHLLLEMKLKSDRFPNANTWSYYTREDVSRLVEKAAKLGIEVIPEINSPGHMGIWLENFPQYQLVDMFGERHPEMLDISNPEAVQYYLSLVDEYKGVFKTPYWHVGGDEYMINTKKAYYPRLAKWAQETYGPGATIDDAFIGFINKVNEHVKKSGGHLRMWNDGVIDTSVVTLNQDIIVEFWYSKGKTAKQLVDSGAQVMNANDALYWSRSNPSYKMNPEKLWNQNWSVANFPGRYEPLDPNNPLILGAKASIWPDSSIYQTENEVEEEIVDGTRFIAQMTWTASHDNMSWTDFKGRIDKLGRNPLWNNLGDRTPVENGTYTIKVGEKELAGTADGVVADGVASDAWTLTATPDHYYQLRSDATGKCLALSEGTKHLDVVTEVGAKPSLDKCADSQLAWNAPGADHTSNARNTQKWQLIAKNGSYVLRNALTNQDLSLATGSEQHVDLTTVENGLSHGAPLTAGTVVQLPSDMSTTTFTLTPGASKPAVSVTTTAGPALPGQPVTATITVSNRTAAAVEGLALQLGELPGWKATITKALATTVPVGESVEATVMLEPVTAVGTASLPVTVTWTGGQQQVTIDTAATCGVLVTPTPVDTDSQELKGEGPINGRLAAAFDGNPDTFWHTQWEGSEPGFPHWVTMKLDAKKRLCGLQYTPRTGNGSGVSNGWLADYKVYVSDDGKTWGEPVATGRLKSQAEPQTIAFDAQGQYVKLEGLSSVNDRPNMSAAEIGLRAGEITTPEPSPTPTTSPSVEPTTAPTTQPEPEGSKPAYVSKVESGALGRVLKGDWDGDGTVTYAVRVGTRVVFYNENRSDAPVYASVSLGRAADELLVGDWDGDGKDTLALRRGTTVLAQTRLTSSATTKVMVEGITAGSKLAVRKESGKADVIVVVK</sequence>
<evidence type="ECO:0000313" key="8">
    <source>
        <dbReference type="Proteomes" id="UP000250006"/>
    </source>
</evidence>
<dbReference type="InterPro" id="IPR008979">
    <property type="entry name" value="Galactose-bd-like_sf"/>
</dbReference>
<organism evidence="7 8">
    <name type="scientific">Actinomyces bovis</name>
    <dbReference type="NCBI Taxonomy" id="1658"/>
    <lineage>
        <taxon>Bacteria</taxon>
        <taxon>Bacillati</taxon>
        <taxon>Actinomycetota</taxon>
        <taxon>Actinomycetes</taxon>
        <taxon>Actinomycetales</taxon>
        <taxon>Actinomycetaceae</taxon>
        <taxon>Actinomyces</taxon>
    </lineage>
</organism>
<protein>
    <submittedName>
        <fullName evidence="7">Sialidase</fullName>
        <ecNumber evidence="7">3.2.1.18</ecNumber>
    </submittedName>
</protein>
<dbReference type="InterPro" id="IPR035992">
    <property type="entry name" value="Ricin_B-like_lectins"/>
</dbReference>
<evidence type="ECO:0000256" key="5">
    <source>
        <dbReference type="SAM" id="SignalP"/>
    </source>
</evidence>
<reference evidence="7 8" key="1">
    <citation type="submission" date="2018-06" db="EMBL/GenBank/DDBJ databases">
        <authorList>
            <consortium name="Pathogen Informatics"/>
            <person name="Doyle S."/>
        </authorList>
    </citation>
    <scope>NUCLEOTIDE SEQUENCE [LARGE SCALE GENOMIC DNA]</scope>
    <source>
        <strain evidence="7 8">NCTC11535</strain>
    </source>
</reference>
<dbReference type="Gene3D" id="2.80.10.50">
    <property type="match status" value="1"/>
</dbReference>
<dbReference type="SUPFAM" id="SSF50370">
    <property type="entry name" value="Ricin B-like lectins"/>
    <property type="match status" value="1"/>
</dbReference>
<keyword evidence="8" id="KW-1185">Reference proteome</keyword>
<evidence type="ECO:0000256" key="3">
    <source>
        <dbReference type="ARBA" id="ARBA00023295"/>
    </source>
</evidence>
<dbReference type="Pfam" id="PF00728">
    <property type="entry name" value="Glyco_hydro_20"/>
    <property type="match status" value="1"/>
</dbReference>
<dbReference type="PRINTS" id="PR00738">
    <property type="entry name" value="GLHYDRLASE20"/>
</dbReference>
<feature type="signal peptide" evidence="5">
    <location>
        <begin position="1"/>
        <end position="23"/>
    </location>
</feature>
<dbReference type="PANTHER" id="PTHR43678:SF1">
    <property type="entry name" value="BETA-N-ACETYLHEXOSAMINIDASE"/>
    <property type="match status" value="1"/>
</dbReference>
<accession>A0ABY1VLI3</accession>
<keyword evidence="2 7" id="KW-0378">Hydrolase</keyword>
<dbReference type="PROSITE" id="PS50022">
    <property type="entry name" value="FA58C_3"/>
    <property type="match status" value="1"/>
</dbReference>
<dbReference type="RefSeq" id="WP_170166895.1">
    <property type="nucleotide sequence ID" value="NZ_UAPQ01000001.1"/>
</dbReference>
<dbReference type="SUPFAM" id="SSF55545">
    <property type="entry name" value="beta-N-acetylhexosaminidase-like domain"/>
    <property type="match status" value="1"/>
</dbReference>
<comment type="caution">
    <text evidence="7">The sequence shown here is derived from an EMBL/GenBank/DDBJ whole genome shotgun (WGS) entry which is preliminary data.</text>
</comment>
<dbReference type="SUPFAM" id="SSF49785">
    <property type="entry name" value="Galactose-binding domain-like"/>
    <property type="match status" value="1"/>
</dbReference>
<dbReference type="CDD" id="cd23386">
    <property type="entry name" value="beta-trefoil_Ricin_LNBase"/>
    <property type="match status" value="1"/>
</dbReference>
<evidence type="ECO:0000256" key="1">
    <source>
        <dbReference type="ARBA" id="ARBA00006285"/>
    </source>
</evidence>
<dbReference type="InterPro" id="IPR017853">
    <property type="entry name" value="GH"/>
</dbReference>
<dbReference type="InterPro" id="IPR000421">
    <property type="entry name" value="FA58C"/>
</dbReference>
<feature type="domain" description="F5/8 type C" evidence="6">
    <location>
        <begin position="768"/>
        <end position="922"/>
    </location>
</feature>
<dbReference type="InterPro" id="IPR015883">
    <property type="entry name" value="Glyco_hydro_20_cat"/>
</dbReference>
<feature type="chain" id="PRO_5047547056" evidence="5">
    <location>
        <begin position="24"/>
        <end position="1081"/>
    </location>
</feature>
<dbReference type="EC" id="3.2.1.18" evidence="7"/>
<evidence type="ECO:0000259" key="6">
    <source>
        <dbReference type="PROSITE" id="PS50022"/>
    </source>
</evidence>
<dbReference type="Pfam" id="PF00754">
    <property type="entry name" value="F5_F8_type_C"/>
    <property type="match status" value="1"/>
</dbReference>